<feature type="transmembrane region" description="Helical" evidence="7">
    <location>
        <begin position="82"/>
        <end position="103"/>
    </location>
</feature>
<dbReference type="SUPFAM" id="SSF161098">
    <property type="entry name" value="MetI-like"/>
    <property type="match status" value="1"/>
</dbReference>
<dbReference type="InterPro" id="IPR050809">
    <property type="entry name" value="UgpAE/MalFG_permease"/>
</dbReference>
<dbReference type="AlphaFoldDB" id="A0A2I1YGW5"/>
<dbReference type="PROSITE" id="PS50928">
    <property type="entry name" value="ABC_TM1"/>
    <property type="match status" value="1"/>
</dbReference>
<comment type="caution">
    <text evidence="9">The sequence shown here is derived from an EMBL/GenBank/DDBJ whole genome shotgun (WGS) entry which is preliminary data.</text>
</comment>
<feature type="transmembrane region" description="Helical" evidence="7">
    <location>
        <begin position="216"/>
        <end position="237"/>
    </location>
</feature>
<dbReference type="GO" id="GO:0055085">
    <property type="term" value="P:transmembrane transport"/>
    <property type="evidence" value="ECO:0007669"/>
    <property type="project" value="InterPro"/>
</dbReference>
<accession>A0A2I1YGW5</accession>
<evidence type="ECO:0000313" key="9">
    <source>
        <dbReference type="EMBL" id="PLA54151.1"/>
    </source>
</evidence>
<dbReference type="RefSeq" id="WP_003065938.1">
    <property type="nucleotide sequence ID" value="NZ_PKIB01000003.1"/>
</dbReference>
<evidence type="ECO:0000256" key="5">
    <source>
        <dbReference type="ARBA" id="ARBA00022989"/>
    </source>
</evidence>
<dbReference type="GeneID" id="64019405"/>
<dbReference type="Pfam" id="PF00528">
    <property type="entry name" value="BPD_transp_1"/>
    <property type="match status" value="1"/>
</dbReference>
<evidence type="ECO:0000256" key="2">
    <source>
        <dbReference type="ARBA" id="ARBA00022448"/>
    </source>
</evidence>
<feature type="transmembrane region" description="Helical" evidence="7">
    <location>
        <begin position="124"/>
        <end position="146"/>
    </location>
</feature>
<evidence type="ECO:0000256" key="3">
    <source>
        <dbReference type="ARBA" id="ARBA00022475"/>
    </source>
</evidence>
<feature type="transmembrane region" description="Helical" evidence="7">
    <location>
        <begin position="282"/>
        <end position="300"/>
    </location>
</feature>
<keyword evidence="3" id="KW-1003">Cell membrane</keyword>
<reference evidence="9" key="1">
    <citation type="submission" date="2017-12" db="EMBL/GenBank/DDBJ databases">
        <title>Phylogenetic diversity of female urinary microbiome.</title>
        <authorList>
            <person name="Thomas-White K."/>
            <person name="Wolfe A.J."/>
        </authorList>
    </citation>
    <scope>NUCLEOTIDE SEQUENCE [LARGE SCALE GENOMIC DNA]</scope>
    <source>
        <strain evidence="9">UMB0733</strain>
    </source>
</reference>
<dbReference type="InterPro" id="IPR000515">
    <property type="entry name" value="MetI-like"/>
</dbReference>
<dbReference type="Proteomes" id="UP000235073">
    <property type="component" value="Unassembled WGS sequence"/>
</dbReference>
<dbReference type="PANTHER" id="PTHR43227">
    <property type="entry name" value="BLL4140 PROTEIN"/>
    <property type="match status" value="1"/>
</dbReference>
<keyword evidence="2 7" id="KW-0813">Transport</keyword>
<dbReference type="PANTHER" id="PTHR43227:SF11">
    <property type="entry name" value="BLL4140 PROTEIN"/>
    <property type="match status" value="1"/>
</dbReference>
<keyword evidence="4 7" id="KW-0812">Transmembrane</keyword>
<dbReference type="InterPro" id="IPR035906">
    <property type="entry name" value="MetI-like_sf"/>
</dbReference>
<evidence type="ECO:0000256" key="6">
    <source>
        <dbReference type="ARBA" id="ARBA00023136"/>
    </source>
</evidence>
<feature type="transmembrane region" description="Helical" evidence="7">
    <location>
        <begin position="12"/>
        <end position="35"/>
    </location>
</feature>
<feature type="transmembrane region" description="Helical" evidence="7">
    <location>
        <begin position="166"/>
        <end position="195"/>
    </location>
</feature>
<comment type="subcellular location">
    <subcellularLocation>
        <location evidence="1 7">Cell membrane</location>
        <topology evidence="1 7">Multi-pass membrane protein</topology>
    </subcellularLocation>
</comment>
<dbReference type="CDD" id="cd06261">
    <property type="entry name" value="TM_PBP2"/>
    <property type="match status" value="1"/>
</dbReference>
<evidence type="ECO:0000256" key="1">
    <source>
        <dbReference type="ARBA" id="ARBA00004651"/>
    </source>
</evidence>
<evidence type="ECO:0000256" key="4">
    <source>
        <dbReference type="ARBA" id="ARBA00022692"/>
    </source>
</evidence>
<keyword evidence="6 7" id="KW-0472">Membrane</keyword>
<evidence type="ECO:0000256" key="7">
    <source>
        <dbReference type="RuleBase" id="RU363032"/>
    </source>
</evidence>
<name>A0A2I1YGW5_STRMC</name>
<gene>
    <name evidence="9" type="ORF">CYK21_05845</name>
</gene>
<dbReference type="GO" id="GO:0005886">
    <property type="term" value="C:plasma membrane"/>
    <property type="evidence" value="ECO:0007669"/>
    <property type="project" value="UniProtKB-SubCell"/>
</dbReference>
<comment type="similarity">
    <text evidence="7">Belongs to the binding-protein-dependent transport system permease family.</text>
</comment>
<organism evidence="9">
    <name type="scientific">Streptococcus macedonicus</name>
    <name type="common">Streptococcus gallolyticus macedonicus</name>
    <dbReference type="NCBI Taxonomy" id="59310"/>
    <lineage>
        <taxon>Bacteria</taxon>
        <taxon>Bacillati</taxon>
        <taxon>Bacillota</taxon>
        <taxon>Bacilli</taxon>
        <taxon>Lactobacillales</taxon>
        <taxon>Streptococcaceae</taxon>
        <taxon>Streptococcus</taxon>
    </lineage>
</organism>
<sequence>MTKFFKNLWRYKALVAMALPGAVWMVFFFYIPVFANVVAFKDFHLDPAGFLASLSNSPWVGLSNFEFLFSSGAAFDITRNTILYNLGFITLNLFISISFAIIMSELRNKKLVKVYQTMSLFPYFLSWIVISYFVYAFLAPGKTGIINQLIMNNGGVPVNWYQEPKYWVAIILFIGVWKGIGYNSIVYFATVMGINPTYYEAAMVDGATKWQQIKHVTIPQVIPLMTILTILAVGNIFRADFGLFYNVPRQSGALTSVTQVLDTYIYNGLANTGDLGMATAAALYQSVVGFILLMITNFFARKLDSDSALF</sequence>
<dbReference type="Gene3D" id="1.10.3720.10">
    <property type="entry name" value="MetI-like"/>
    <property type="match status" value="1"/>
</dbReference>
<protein>
    <submittedName>
        <fullName evidence="9">Sugar ABC transporter permease</fullName>
    </submittedName>
</protein>
<feature type="domain" description="ABC transmembrane type-1" evidence="8">
    <location>
        <begin position="78"/>
        <end position="296"/>
    </location>
</feature>
<keyword evidence="5 7" id="KW-1133">Transmembrane helix</keyword>
<dbReference type="EMBL" id="PKIB01000003">
    <property type="protein sequence ID" value="PLA54151.1"/>
    <property type="molecule type" value="Genomic_DNA"/>
</dbReference>
<proteinExistence type="inferred from homology"/>
<evidence type="ECO:0000259" key="8">
    <source>
        <dbReference type="PROSITE" id="PS50928"/>
    </source>
</evidence>